<evidence type="ECO:0000313" key="4">
    <source>
        <dbReference type="Proteomes" id="UP000317303"/>
    </source>
</evidence>
<dbReference type="EMBL" id="VLJV01000001">
    <property type="protein sequence ID" value="TWH22074.1"/>
    <property type="molecule type" value="Genomic_DNA"/>
</dbReference>
<feature type="transmembrane region" description="Helical" evidence="2">
    <location>
        <begin position="52"/>
        <end position="77"/>
    </location>
</feature>
<feature type="compositionally biased region" description="Low complexity" evidence="1">
    <location>
        <begin position="14"/>
        <end position="43"/>
    </location>
</feature>
<dbReference type="Proteomes" id="UP000317303">
    <property type="component" value="Unassembled WGS sequence"/>
</dbReference>
<keyword evidence="2" id="KW-0472">Membrane</keyword>
<evidence type="ECO:0000256" key="2">
    <source>
        <dbReference type="SAM" id="Phobius"/>
    </source>
</evidence>
<sequence length="194" mass="21021">MTSSSQPAPESPPDSDTATDATTDPASNSDAGQAGAAGTADQAGRTERRWRIGAWIVLGLAALITLECFVLAGGAWVNDREIAKNRGTAVAQVEQVTWDRTLIRYDTPDGESHNPDLGVLYPDGLSQGQLVRVEYDTTEPDLVKIAGRTWVLTLLPTSTTALFTWLVAGPLLWFLRRKAGGRIVPRRRRHRTAA</sequence>
<reference evidence="3 4" key="1">
    <citation type="submission" date="2019-07" db="EMBL/GenBank/DDBJ databases">
        <title>R&amp;d 2014.</title>
        <authorList>
            <person name="Klenk H.-P."/>
        </authorList>
    </citation>
    <scope>NUCLEOTIDE SEQUENCE [LARGE SCALE GENOMIC DNA]</scope>
    <source>
        <strain evidence="3 4">DSM 43194</strain>
    </source>
</reference>
<feature type="transmembrane region" description="Helical" evidence="2">
    <location>
        <begin position="150"/>
        <end position="175"/>
    </location>
</feature>
<dbReference type="AlphaFoldDB" id="A0A660CI25"/>
<accession>A0A660CI25</accession>
<gene>
    <name evidence="3" type="ORF">JD82_03947</name>
</gene>
<dbReference type="RefSeq" id="WP_342779950.1">
    <property type="nucleotide sequence ID" value="NZ_JOIJ01000018.1"/>
</dbReference>
<keyword evidence="4" id="KW-1185">Reference proteome</keyword>
<proteinExistence type="predicted"/>
<protein>
    <recommendedName>
        <fullName evidence="5">DUF3592 domain-containing protein</fullName>
    </recommendedName>
</protein>
<keyword evidence="2" id="KW-0812">Transmembrane</keyword>
<feature type="region of interest" description="Disordered" evidence="1">
    <location>
        <begin position="1"/>
        <end position="44"/>
    </location>
</feature>
<evidence type="ECO:0000313" key="3">
    <source>
        <dbReference type="EMBL" id="TWH22074.1"/>
    </source>
</evidence>
<evidence type="ECO:0008006" key="5">
    <source>
        <dbReference type="Google" id="ProtNLM"/>
    </source>
</evidence>
<keyword evidence="2" id="KW-1133">Transmembrane helix</keyword>
<organism evidence="3 4">
    <name type="scientific">Prauserella rugosa</name>
    <dbReference type="NCBI Taxonomy" id="43354"/>
    <lineage>
        <taxon>Bacteria</taxon>
        <taxon>Bacillati</taxon>
        <taxon>Actinomycetota</taxon>
        <taxon>Actinomycetes</taxon>
        <taxon>Pseudonocardiales</taxon>
        <taxon>Pseudonocardiaceae</taxon>
        <taxon>Prauserella</taxon>
    </lineage>
</organism>
<name>A0A660CI25_9PSEU</name>
<comment type="caution">
    <text evidence="3">The sequence shown here is derived from an EMBL/GenBank/DDBJ whole genome shotgun (WGS) entry which is preliminary data.</text>
</comment>
<evidence type="ECO:0000256" key="1">
    <source>
        <dbReference type="SAM" id="MobiDB-lite"/>
    </source>
</evidence>